<evidence type="ECO:0000313" key="2">
    <source>
        <dbReference type="EMBL" id="XBH05221.1"/>
    </source>
</evidence>
<name>A0AAU7CKQ3_9BACT</name>
<dbReference type="RefSeq" id="WP_406698028.1">
    <property type="nucleotide sequence ID" value="NZ_CP155447.1"/>
</dbReference>
<dbReference type="EMBL" id="CP155447">
    <property type="protein sequence ID" value="XBH05221.1"/>
    <property type="molecule type" value="Genomic_DNA"/>
</dbReference>
<dbReference type="Pfam" id="PF09346">
    <property type="entry name" value="SMI1_KNR4"/>
    <property type="match status" value="1"/>
</dbReference>
<dbReference type="InterPro" id="IPR018958">
    <property type="entry name" value="Knr4/Smi1-like_dom"/>
</dbReference>
<gene>
    <name evidence="2" type="ORF">V5E97_04160</name>
</gene>
<reference evidence="2" key="1">
    <citation type="submission" date="2024-05" db="EMBL/GenBank/DDBJ databases">
        <title>Planctomycetes of the genus Singulisphaera possess chitinolytic capabilities.</title>
        <authorList>
            <person name="Ivanova A."/>
        </authorList>
    </citation>
    <scope>NUCLEOTIDE SEQUENCE</scope>
    <source>
        <strain evidence="2">Ch08T</strain>
    </source>
</reference>
<proteinExistence type="predicted"/>
<dbReference type="SUPFAM" id="SSF160631">
    <property type="entry name" value="SMI1/KNR4-like"/>
    <property type="match status" value="1"/>
</dbReference>
<organism evidence="2">
    <name type="scientific">Singulisphaera sp. Ch08</name>
    <dbReference type="NCBI Taxonomy" id="3120278"/>
    <lineage>
        <taxon>Bacteria</taxon>
        <taxon>Pseudomonadati</taxon>
        <taxon>Planctomycetota</taxon>
        <taxon>Planctomycetia</taxon>
        <taxon>Isosphaerales</taxon>
        <taxon>Isosphaeraceae</taxon>
        <taxon>Singulisphaera</taxon>
    </lineage>
</organism>
<evidence type="ECO:0000259" key="1">
    <source>
        <dbReference type="SMART" id="SM00860"/>
    </source>
</evidence>
<dbReference type="SMART" id="SM00860">
    <property type="entry name" value="SMI1_KNR4"/>
    <property type="match status" value="1"/>
</dbReference>
<sequence>MPGTLDRSTILQRLADLDRRDQRRKVFGAASHQYKLNPPLPVSVIEAFEERHGVSLPEDYRLFMTEIGNGGAGPYYGILPFGKDDDDRDWEGGGLVGDPSKPFPHTTAWNLPESFWGGEPDPPPGTTLEEEDRLMEAWDRELEAHYWNPAIMGGAIPICHKGCALRQWLVIHGEQRGFVWDDLRADNAGIAPVLDESGEPVTFADWYMSWLDSSLRKASETPWSTVNPLWRRIRRRFGRN</sequence>
<dbReference type="AlphaFoldDB" id="A0AAU7CKQ3"/>
<protein>
    <submittedName>
        <fullName evidence="2">SMI1/KNR4 family protein</fullName>
    </submittedName>
</protein>
<feature type="domain" description="Knr4/Smi1-like" evidence="1">
    <location>
        <begin position="39"/>
        <end position="209"/>
    </location>
</feature>
<dbReference type="Gene3D" id="3.40.1580.10">
    <property type="entry name" value="SMI1/KNR4-like"/>
    <property type="match status" value="1"/>
</dbReference>
<accession>A0AAU7CKQ3</accession>
<dbReference type="InterPro" id="IPR037883">
    <property type="entry name" value="Knr4/Smi1-like_sf"/>
</dbReference>